<feature type="transmembrane region" description="Helical" evidence="5">
    <location>
        <begin position="30"/>
        <end position="50"/>
    </location>
</feature>
<evidence type="ECO:0000256" key="1">
    <source>
        <dbReference type="ARBA" id="ARBA00004141"/>
    </source>
</evidence>
<evidence type="ECO:0000256" key="5">
    <source>
        <dbReference type="SAM" id="Phobius"/>
    </source>
</evidence>
<evidence type="ECO:0000256" key="3">
    <source>
        <dbReference type="ARBA" id="ARBA00022989"/>
    </source>
</evidence>
<comment type="caution">
    <text evidence="6">The sequence shown here is derived from an EMBL/GenBank/DDBJ whole genome shotgun (WGS) entry which is preliminary data.</text>
</comment>
<organism evidence="6 7">
    <name type="scientific">Alternaria dauci</name>
    <dbReference type="NCBI Taxonomy" id="48095"/>
    <lineage>
        <taxon>Eukaryota</taxon>
        <taxon>Fungi</taxon>
        <taxon>Dikarya</taxon>
        <taxon>Ascomycota</taxon>
        <taxon>Pezizomycotina</taxon>
        <taxon>Dothideomycetes</taxon>
        <taxon>Pleosporomycetidae</taxon>
        <taxon>Pleosporales</taxon>
        <taxon>Pleosporineae</taxon>
        <taxon>Pleosporaceae</taxon>
        <taxon>Alternaria</taxon>
        <taxon>Alternaria sect. Porri</taxon>
    </lineage>
</organism>
<dbReference type="RefSeq" id="XP_069304493.1">
    <property type="nucleotide sequence ID" value="XM_069453464.1"/>
</dbReference>
<dbReference type="InterPro" id="IPR007568">
    <property type="entry name" value="RTA1"/>
</dbReference>
<feature type="transmembrane region" description="Helical" evidence="5">
    <location>
        <begin position="223"/>
        <end position="244"/>
    </location>
</feature>
<feature type="transmembrane region" description="Helical" evidence="5">
    <location>
        <begin position="135"/>
        <end position="158"/>
    </location>
</feature>
<evidence type="ECO:0000256" key="2">
    <source>
        <dbReference type="ARBA" id="ARBA00022692"/>
    </source>
</evidence>
<feature type="transmembrane region" description="Helical" evidence="5">
    <location>
        <begin position="264"/>
        <end position="285"/>
    </location>
</feature>
<dbReference type="EMBL" id="JBHGVX010000007">
    <property type="protein sequence ID" value="KAL1793909.1"/>
    <property type="molecule type" value="Genomic_DNA"/>
</dbReference>
<feature type="transmembrane region" description="Helical" evidence="5">
    <location>
        <begin position="57"/>
        <end position="79"/>
    </location>
</feature>
<gene>
    <name evidence="6" type="ORF">ACET3X_007330</name>
</gene>
<accession>A0ABR3UE61</accession>
<keyword evidence="7" id="KW-1185">Reference proteome</keyword>
<dbReference type="Pfam" id="PF04479">
    <property type="entry name" value="RTA1"/>
    <property type="match status" value="1"/>
</dbReference>
<sequence>MVVGSDGRRCYYVSEACPAEYAYWGYRPSLSTNITFTALFGLSTIAFIVQGMASKRWLGFTIAMACGCALEVVGYIGRILAHQDMFAENPFLIQIICLTIAPAFLAAGIYLCLSRIVTTVGPQHSRIKPLSYPKIFIPCDFISLVLQAAGGGMASVSTHNGENPQKGNNIMIAGLAFQVATLLVFIVLAADFAWRTYCGRTSRGQISPDQQPAILRRSWSFRAFLLALSLSTLCIFTRCVFRVAELSEGWEGHLANTQKYFVGLEGAVIVAAVLVLNLCHPVYCFKEAINVREVHSQRLADGSTVEFSGAHPEVSKYEGHF</sequence>
<dbReference type="GeneID" id="96087652"/>
<proteinExistence type="predicted"/>
<dbReference type="PANTHER" id="PTHR31465:SF7">
    <property type="entry name" value="SPHINGOID LONG-CHAIN BASE TRANSPORTER RSB1"/>
    <property type="match status" value="1"/>
</dbReference>
<comment type="subcellular location">
    <subcellularLocation>
        <location evidence="1">Membrane</location>
        <topology evidence="1">Multi-pass membrane protein</topology>
    </subcellularLocation>
</comment>
<feature type="transmembrane region" description="Helical" evidence="5">
    <location>
        <begin position="170"/>
        <end position="194"/>
    </location>
</feature>
<evidence type="ECO:0000313" key="7">
    <source>
        <dbReference type="Proteomes" id="UP001578633"/>
    </source>
</evidence>
<keyword evidence="3 5" id="KW-1133">Transmembrane helix</keyword>
<keyword evidence="4 5" id="KW-0472">Membrane</keyword>
<keyword evidence="2 5" id="KW-0812">Transmembrane</keyword>
<dbReference type="Proteomes" id="UP001578633">
    <property type="component" value="Chromosome 7"/>
</dbReference>
<dbReference type="PANTHER" id="PTHR31465">
    <property type="entry name" value="PROTEIN RTA1-RELATED"/>
    <property type="match status" value="1"/>
</dbReference>
<reference evidence="6 7" key="1">
    <citation type="submission" date="2024-09" db="EMBL/GenBank/DDBJ databases">
        <title>T2T genomes of carrot and Alternaria dauci and their utility for understanding host-pathogen interaction during carrot leaf blight disease.</title>
        <authorList>
            <person name="Liu W."/>
            <person name="Xu S."/>
            <person name="Ou C."/>
            <person name="Liu X."/>
            <person name="Zhuang F."/>
            <person name="Deng X.W."/>
        </authorList>
    </citation>
    <scope>NUCLEOTIDE SEQUENCE [LARGE SCALE GENOMIC DNA]</scope>
    <source>
        <strain evidence="6 7">A2016</strain>
    </source>
</reference>
<evidence type="ECO:0000256" key="4">
    <source>
        <dbReference type="ARBA" id="ARBA00023136"/>
    </source>
</evidence>
<evidence type="ECO:0000313" key="6">
    <source>
        <dbReference type="EMBL" id="KAL1793909.1"/>
    </source>
</evidence>
<protein>
    <submittedName>
        <fullName evidence="6">Uncharacterized protein</fullName>
    </submittedName>
</protein>
<feature type="transmembrane region" description="Helical" evidence="5">
    <location>
        <begin position="91"/>
        <end position="114"/>
    </location>
</feature>
<name>A0ABR3UE61_9PLEO</name>